<evidence type="ECO:0000256" key="3">
    <source>
        <dbReference type="ARBA" id="ARBA00022630"/>
    </source>
</evidence>
<keyword evidence="8 9" id="KW-0472">Membrane</keyword>
<dbReference type="Pfam" id="PF03116">
    <property type="entry name" value="NQR2_RnfD_RnfE"/>
    <property type="match status" value="1"/>
</dbReference>
<dbReference type="PANTHER" id="PTHR30578:SF0">
    <property type="entry name" value="ION-TRANSLOCATING OXIDOREDUCTASE COMPLEX SUBUNIT D"/>
    <property type="match status" value="1"/>
</dbReference>
<feature type="transmembrane region" description="Helical" evidence="9">
    <location>
        <begin position="335"/>
        <end position="352"/>
    </location>
</feature>
<name>A0ABQ5MJ35_9FLAO</name>
<feature type="transmembrane region" description="Helical" evidence="9">
    <location>
        <begin position="253"/>
        <end position="271"/>
    </location>
</feature>
<feature type="transmembrane region" description="Helical" evidence="9">
    <location>
        <begin position="178"/>
        <end position="195"/>
    </location>
</feature>
<keyword evidence="2" id="KW-0597">Phosphoprotein</keyword>
<keyword evidence="4" id="KW-0288">FMN</keyword>
<feature type="transmembrane region" description="Helical" evidence="9">
    <location>
        <begin position="43"/>
        <end position="63"/>
    </location>
</feature>
<feature type="transmembrane region" description="Helical" evidence="9">
    <location>
        <begin position="75"/>
        <end position="105"/>
    </location>
</feature>
<keyword evidence="1" id="KW-0813">Transport</keyword>
<proteinExistence type="predicted"/>
<feature type="transmembrane region" description="Helical" evidence="9">
    <location>
        <begin position="16"/>
        <end position="36"/>
    </location>
</feature>
<evidence type="ECO:0000313" key="10">
    <source>
        <dbReference type="EMBL" id="GLB49408.1"/>
    </source>
</evidence>
<evidence type="ECO:0000256" key="5">
    <source>
        <dbReference type="ARBA" id="ARBA00022692"/>
    </source>
</evidence>
<keyword evidence="7 9" id="KW-1133">Transmembrane helix</keyword>
<reference evidence="10" key="1">
    <citation type="submission" date="2022-07" db="EMBL/GenBank/DDBJ databases">
        <title>Taxonomy of Novel Oxalotrophic and Methylotrophic Bacteria.</title>
        <authorList>
            <person name="Sahin N."/>
            <person name="Tani A."/>
        </authorList>
    </citation>
    <scope>NUCLEOTIDE SEQUENCE</scope>
    <source>
        <strain evidence="10">Y10</strain>
    </source>
</reference>
<protein>
    <submittedName>
        <fullName evidence="10">Electron transport complex subunit D</fullName>
    </submittedName>
</protein>
<dbReference type="InterPro" id="IPR004338">
    <property type="entry name" value="NqrB/RnfD"/>
</dbReference>
<keyword evidence="3" id="KW-0285">Flavoprotein</keyword>
<feature type="transmembrane region" description="Helical" evidence="9">
    <location>
        <begin position="126"/>
        <end position="147"/>
    </location>
</feature>
<evidence type="ECO:0000256" key="1">
    <source>
        <dbReference type="ARBA" id="ARBA00022448"/>
    </source>
</evidence>
<sequence length="362" mass="39490">MNLHPFIKAPRNTTQAIMLDVIVALIPIAMASYLAYGTLALTLLGTAITTAVVTDLLFSGILFGNWKTPLDGTSVITAMLLTFTISPLTPWFVVAFGAAAAILFGKILWGGLGKNRFNPALVGREFMASVFPSILGASSIWATTSFINLPAQDFFTGAANEPVKTYLSSLLYNPSGALGEYSTFLIVLGGLYLTLRKRISWHIPTMLLGVFAISCVVIGDTVNLEYSFAGLLFGTIFMATDMPSSPNNAPGKIYYGAMIGLVTFILVWSGVKFSYLSYSILILNGFSSIISEVFKPNPWGETNNRLQKSEKIALLTIAILGVTFAVIYLHENHALIYVLVVYILYVVLKYASDFRHKLKYPI</sequence>
<keyword evidence="5 9" id="KW-0812">Transmembrane</keyword>
<feature type="transmembrane region" description="Helical" evidence="9">
    <location>
        <begin position="312"/>
        <end position="329"/>
    </location>
</feature>
<accession>A0ABQ5MJ35</accession>
<comment type="caution">
    <text evidence="10">The sequence shown here is derived from an EMBL/GenBank/DDBJ whole genome shotgun (WGS) entry which is preliminary data.</text>
</comment>
<evidence type="ECO:0000313" key="11">
    <source>
        <dbReference type="Proteomes" id="UP001143543"/>
    </source>
</evidence>
<dbReference type="EMBL" id="BRVO01000002">
    <property type="protein sequence ID" value="GLB49408.1"/>
    <property type="molecule type" value="Genomic_DNA"/>
</dbReference>
<feature type="transmembrane region" description="Helical" evidence="9">
    <location>
        <begin position="207"/>
        <end position="233"/>
    </location>
</feature>
<organism evidence="10 11">
    <name type="scientific">Neptunitalea lumnitzerae</name>
    <dbReference type="NCBI Taxonomy" id="2965509"/>
    <lineage>
        <taxon>Bacteria</taxon>
        <taxon>Pseudomonadati</taxon>
        <taxon>Bacteroidota</taxon>
        <taxon>Flavobacteriia</taxon>
        <taxon>Flavobacteriales</taxon>
        <taxon>Flavobacteriaceae</taxon>
        <taxon>Neptunitalea</taxon>
    </lineage>
</organism>
<dbReference type="RefSeq" id="WP_281765046.1">
    <property type="nucleotide sequence ID" value="NZ_BRVO01000002.1"/>
</dbReference>
<evidence type="ECO:0000256" key="7">
    <source>
        <dbReference type="ARBA" id="ARBA00022989"/>
    </source>
</evidence>
<evidence type="ECO:0000256" key="9">
    <source>
        <dbReference type="SAM" id="Phobius"/>
    </source>
</evidence>
<evidence type="ECO:0000256" key="8">
    <source>
        <dbReference type="ARBA" id="ARBA00023136"/>
    </source>
</evidence>
<evidence type="ECO:0000256" key="6">
    <source>
        <dbReference type="ARBA" id="ARBA00022967"/>
    </source>
</evidence>
<evidence type="ECO:0000256" key="4">
    <source>
        <dbReference type="ARBA" id="ARBA00022643"/>
    </source>
</evidence>
<dbReference type="PANTHER" id="PTHR30578">
    <property type="entry name" value="ELECTRON TRANSPORT COMPLEX PROTEIN RNFD"/>
    <property type="match status" value="1"/>
</dbReference>
<keyword evidence="11" id="KW-1185">Reference proteome</keyword>
<dbReference type="Proteomes" id="UP001143543">
    <property type="component" value="Unassembled WGS sequence"/>
</dbReference>
<keyword evidence="6" id="KW-1278">Translocase</keyword>
<gene>
    <name evidence="10" type="ORF">Y10_17760</name>
</gene>
<evidence type="ECO:0000256" key="2">
    <source>
        <dbReference type="ARBA" id="ARBA00022553"/>
    </source>
</evidence>